<dbReference type="Proteomes" id="UP001152024">
    <property type="component" value="Unassembled WGS sequence"/>
</dbReference>
<organism evidence="1 2">
    <name type="scientific">Fusarium equiseti</name>
    <name type="common">Fusarium scirpi</name>
    <dbReference type="NCBI Taxonomy" id="61235"/>
    <lineage>
        <taxon>Eukaryota</taxon>
        <taxon>Fungi</taxon>
        <taxon>Dikarya</taxon>
        <taxon>Ascomycota</taxon>
        <taxon>Pezizomycotina</taxon>
        <taxon>Sordariomycetes</taxon>
        <taxon>Hypocreomycetidae</taxon>
        <taxon>Hypocreales</taxon>
        <taxon>Nectriaceae</taxon>
        <taxon>Fusarium</taxon>
        <taxon>Fusarium incarnatum-equiseti species complex</taxon>
    </lineage>
</organism>
<sequence length="335" mass="37980">MTSADEEEDCPLLADIDTLQSTVATLFAILRHFPNRFRSFTETPEKPEEFIWGFSHEDWFRANVCPQRHLARRTKHVNITQKDTTKAVEGWPSFVRNFIEENERDRDEESDLAVLRTLEAEKDILGGNWNDEMVGSGEKLASKLDIANAFGDETAGAYSYDPNTGGVNDDLGVLAEYITTGISAALQHANPSTDPFEYTKEQRMRSKLPPPAYPSPKELELFREILLKRAHVAYDKSLPREELETFHRLQSEAQTLTASEEADAEDSSEKKKEFLGIQNMLGEFLPQQKLEEVCEKLGLSDWSNLELNTEHAPGKKLKPNQPIADAYNLHLKLKA</sequence>
<gene>
    <name evidence="1" type="ORF">NW768_005073</name>
</gene>
<accession>A0ABQ8RE97</accession>
<name>A0ABQ8RE97_FUSEQ</name>
<keyword evidence="2" id="KW-1185">Reference proteome</keyword>
<reference evidence="1" key="1">
    <citation type="submission" date="2022-09" db="EMBL/GenBank/DDBJ databases">
        <title>Fusarium specimens isolated from Avocado Roots.</title>
        <authorList>
            <person name="Stajich J."/>
            <person name="Roper C."/>
            <person name="Heimlech-Rivalta G."/>
        </authorList>
    </citation>
    <scope>NUCLEOTIDE SEQUENCE</scope>
    <source>
        <strain evidence="1">CF00095</strain>
    </source>
</reference>
<dbReference type="EMBL" id="JAOQBH010000007">
    <property type="protein sequence ID" value="KAJ4133487.1"/>
    <property type="molecule type" value="Genomic_DNA"/>
</dbReference>
<comment type="caution">
    <text evidence="1">The sequence shown here is derived from an EMBL/GenBank/DDBJ whole genome shotgun (WGS) entry which is preliminary data.</text>
</comment>
<evidence type="ECO:0000313" key="1">
    <source>
        <dbReference type="EMBL" id="KAJ4133487.1"/>
    </source>
</evidence>
<proteinExistence type="predicted"/>
<evidence type="ECO:0000313" key="2">
    <source>
        <dbReference type="Proteomes" id="UP001152024"/>
    </source>
</evidence>
<protein>
    <submittedName>
        <fullName evidence="1">Uncharacterized protein</fullName>
    </submittedName>
</protein>